<reference evidence="1" key="1">
    <citation type="submission" date="2019-03" db="EMBL/GenBank/DDBJ databases">
        <title>Single cell metagenomics reveals metabolic interactions within the superorganism composed of flagellate Streblomastix strix and complex community of Bacteroidetes bacteria on its surface.</title>
        <authorList>
            <person name="Treitli S.C."/>
            <person name="Kolisko M."/>
            <person name="Husnik F."/>
            <person name="Keeling P."/>
            <person name="Hampl V."/>
        </authorList>
    </citation>
    <scope>NUCLEOTIDE SEQUENCE</scope>
    <source>
        <strain evidence="1">STM</strain>
    </source>
</reference>
<name>A0A5J4PPL9_9ZZZZ</name>
<organism evidence="1">
    <name type="scientific">termite gut metagenome</name>
    <dbReference type="NCBI Taxonomy" id="433724"/>
    <lineage>
        <taxon>unclassified sequences</taxon>
        <taxon>metagenomes</taxon>
        <taxon>organismal metagenomes</taxon>
    </lineage>
</organism>
<keyword evidence="1" id="KW-0808">Transferase</keyword>
<comment type="caution">
    <text evidence="1">The sequence shown here is derived from an EMBL/GenBank/DDBJ whole genome shotgun (WGS) entry which is preliminary data.</text>
</comment>
<protein>
    <submittedName>
        <fullName evidence="1">DNA polymerase III subunit tau</fullName>
        <ecNumber evidence="1">2.7.7.7</ecNumber>
    </submittedName>
</protein>
<dbReference type="EMBL" id="SNRY01006920">
    <property type="protein sequence ID" value="KAA6311475.1"/>
    <property type="molecule type" value="Genomic_DNA"/>
</dbReference>
<evidence type="ECO:0000313" key="1">
    <source>
        <dbReference type="EMBL" id="KAA6311475.1"/>
    </source>
</evidence>
<keyword evidence="1" id="KW-0548">Nucleotidyltransferase</keyword>
<proteinExistence type="predicted"/>
<gene>
    <name evidence="1" type="ORF">EZS27_037400</name>
</gene>
<feature type="non-terminal residue" evidence="1">
    <location>
        <position position="1"/>
    </location>
</feature>
<dbReference type="GO" id="GO:0003887">
    <property type="term" value="F:DNA-directed DNA polymerase activity"/>
    <property type="evidence" value="ECO:0007669"/>
    <property type="project" value="UniProtKB-EC"/>
</dbReference>
<sequence length="131" mass="15561">QEEWTGVSEENQKFDENELNLYWQEYAKQLPLERKAIAMRMQNIRITLLNETSFEVLIDNEISAKDFTALIPELQTYLRTRLKNNEVKMTVRVSEPSENIRPVSRAEKFQLMAQKNKALIMLKEEFGLEFF</sequence>
<accession>A0A5J4PPL9</accession>
<dbReference type="AlphaFoldDB" id="A0A5J4PPL9"/>
<dbReference type="EC" id="2.7.7.7" evidence="1"/>